<evidence type="ECO:0000256" key="5">
    <source>
        <dbReference type="ARBA" id="ARBA00022692"/>
    </source>
</evidence>
<evidence type="ECO:0000256" key="7">
    <source>
        <dbReference type="ARBA" id="ARBA00023065"/>
    </source>
</evidence>
<proteinExistence type="inferred from homology"/>
<protein>
    <recommendedName>
        <fullName evidence="10">Cobalt transport protein CbiN</fullName>
    </recommendedName>
    <alternativeName>
        <fullName evidence="10">Energy-coupling factor transporter probable substrate-capture protein CbiN</fullName>
        <shortName evidence="10">ECF transporter S component CbiN</shortName>
    </alternativeName>
</protein>
<comment type="subcellular location">
    <subcellularLocation>
        <location evidence="10">Cell membrane</location>
        <topology evidence="10">Multi-pass membrane protein</topology>
    </subcellularLocation>
</comment>
<comment type="subunit">
    <text evidence="10">Forms an energy-coupling factor (ECF) transporter complex composed of an ATP-binding protein (A component, CbiO), a transmembrane protein (T component, CbiQ) and 2 possible substrate-capture proteins (S components, CbiM and CbiN) of unknown stoichimetry.</text>
</comment>
<comment type="function">
    <text evidence="10">Part of the energy-coupling factor (ECF) transporter complex CbiMNOQ involved in cobalt import.</text>
</comment>
<dbReference type="InterPro" id="IPR003705">
    <property type="entry name" value="CbiN"/>
</dbReference>
<accession>A0A0P8W455</accession>
<comment type="pathway">
    <text evidence="10">Cofactor biosynthesis; adenosylcobalamin biosynthesis.</text>
</comment>
<keyword evidence="6 10" id="KW-1133">Transmembrane helix</keyword>
<name>A0A0P8W455_9CLOT</name>
<dbReference type="AlphaFoldDB" id="A0A0P8W455"/>
<evidence type="ECO:0000313" key="12">
    <source>
        <dbReference type="Proteomes" id="UP000050326"/>
    </source>
</evidence>
<dbReference type="PANTHER" id="PTHR38662">
    <property type="entry name" value="COBALT TRANSPORT PROTEIN CBIN"/>
    <property type="match status" value="1"/>
</dbReference>
<evidence type="ECO:0000256" key="6">
    <source>
        <dbReference type="ARBA" id="ARBA00022989"/>
    </source>
</evidence>
<keyword evidence="5 10" id="KW-0812">Transmembrane</keyword>
<gene>
    <name evidence="10 11" type="primary">cbiN</name>
    <name evidence="11" type="ORF">OXPF_28070</name>
</gene>
<evidence type="ECO:0000256" key="1">
    <source>
        <dbReference type="ARBA" id="ARBA00022426"/>
    </source>
</evidence>
<dbReference type="EMBL" id="LKET01000039">
    <property type="protein sequence ID" value="KPU43366.1"/>
    <property type="molecule type" value="Genomic_DNA"/>
</dbReference>
<organism evidence="11 12">
    <name type="scientific">Oxobacter pfennigii</name>
    <dbReference type="NCBI Taxonomy" id="36849"/>
    <lineage>
        <taxon>Bacteria</taxon>
        <taxon>Bacillati</taxon>
        <taxon>Bacillota</taxon>
        <taxon>Clostridia</taxon>
        <taxon>Eubacteriales</taxon>
        <taxon>Clostridiaceae</taxon>
        <taxon>Oxobacter</taxon>
    </lineage>
</organism>
<evidence type="ECO:0000256" key="10">
    <source>
        <dbReference type="HAMAP-Rule" id="MF_00330"/>
    </source>
</evidence>
<feature type="transmembrane region" description="Helical" evidence="10">
    <location>
        <begin position="12"/>
        <end position="35"/>
    </location>
</feature>
<dbReference type="GO" id="GO:0005886">
    <property type="term" value="C:plasma membrane"/>
    <property type="evidence" value="ECO:0007669"/>
    <property type="project" value="UniProtKB-SubCell"/>
</dbReference>
<dbReference type="STRING" id="36849.OXPF_28070"/>
<sequence>MQSQAVNKTSKGSLFTTNLLLLLLVVVITVVPLIIAKDAEFGGADGEAEEAITEINTEYEPWFSPIYEPPSGEIESLLFSSQAALGAGIIGYGIGYFAGRKKGRTEHVHGKH</sequence>
<keyword evidence="12" id="KW-1185">Reference proteome</keyword>
<dbReference type="Pfam" id="PF02553">
    <property type="entry name" value="CbiN"/>
    <property type="match status" value="1"/>
</dbReference>
<evidence type="ECO:0000256" key="2">
    <source>
        <dbReference type="ARBA" id="ARBA00022448"/>
    </source>
</evidence>
<dbReference type="UniPathway" id="UPA00148"/>
<keyword evidence="3 10" id="KW-1003">Cell membrane</keyword>
<comment type="similarity">
    <text evidence="10">Belongs to the CbiN family.</text>
</comment>
<dbReference type="Proteomes" id="UP000050326">
    <property type="component" value="Unassembled WGS sequence"/>
</dbReference>
<dbReference type="NCBIfam" id="NF002780">
    <property type="entry name" value="PRK02898.1"/>
    <property type="match status" value="1"/>
</dbReference>
<dbReference type="PANTHER" id="PTHR38662:SF1">
    <property type="entry name" value="COBALT TRANSPORT PROTEIN CBIN"/>
    <property type="match status" value="1"/>
</dbReference>
<feature type="transmembrane region" description="Helical" evidence="10">
    <location>
        <begin position="77"/>
        <end position="98"/>
    </location>
</feature>
<evidence type="ECO:0000256" key="8">
    <source>
        <dbReference type="ARBA" id="ARBA00023136"/>
    </source>
</evidence>
<keyword evidence="7 10" id="KW-0406">Ion transport</keyword>
<evidence type="ECO:0000256" key="9">
    <source>
        <dbReference type="ARBA" id="ARBA00023285"/>
    </source>
</evidence>
<keyword evidence="4 10" id="KW-0169">Cobalamin biosynthesis</keyword>
<dbReference type="GO" id="GO:0009236">
    <property type="term" value="P:cobalamin biosynthetic process"/>
    <property type="evidence" value="ECO:0007669"/>
    <property type="project" value="UniProtKB-UniRule"/>
</dbReference>
<reference evidence="11 12" key="1">
    <citation type="submission" date="2015-09" db="EMBL/GenBank/DDBJ databases">
        <title>Genome sequence of Oxobacter pfennigii DSM 3222.</title>
        <authorList>
            <person name="Poehlein A."/>
            <person name="Bengelsdorf F.R."/>
            <person name="Schiel-Bengelsdorf B."/>
            <person name="Duerre P."/>
            <person name="Daniel R."/>
        </authorList>
    </citation>
    <scope>NUCLEOTIDE SEQUENCE [LARGE SCALE GENOMIC DNA]</scope>
    <source>
        <strain evidence="11 12">DSM 3222</strain>
    </source>
</reference>
<comment type="caution">
    <text evidence="11">The sequence shown here is derived from an EMBL/GenBank/DDBJ whole genome shotgun (WGS) entry which is preliminary data.</text>
</comment>
<dbReference type="GO" id="GO:0015087">
    <property type="term" value="F:cobalt ion transmembrane transporter activity"/>
    <property type="evidence" value="ECO:0007669"/>
    <property type="project" value="UniProtKB-UniRule"/>
</dbReference>
<dbReference type="PATRIC" id="fig|36849.3.peg.2969"/>
<keyword evidence="1 10" id="KW-0171">Cobalt transport</keyword>
<dbReference type="RefSeq" id="WP_054875816.1">
    <property type="nucleotide sequence ID" value="NZ_LKET01000039.1"/>
</dbReference>
<keyword evidence="2 10" id="KW-0813">Transport</keyword>
<evidence type="ECO:0000256" key="4">
    <source>
        <dbReference type="ARBA" id="ARBA00022573"/>
    </source>
</evidence>
<keyword evidence="9 10" id="KW-0170">Cobalt</keyword>
<dbReference type="NCBIfam" id="TIGR01165">
    <property type="entry name" value="cbiN"/>
    <property type="match status" value="1"/>
</dbReference>
<dbReference type="HAMAP" id="MF_00330">
    <property type="entry name" value="CbiN"/>
    <property type="match status" value="1"/>
</dbReference>
<evidence type="ECO:0000313" key="11">
    <source>
        <dbReference type="EMBL" id="KPU43366.1"/>
    </source>
</evidence>
<keyword evidence="8 10" id="KW-0472">Membrane</keyword>
<evidence type="ECO:0000256" key="3">
    <source>
        <dbReference type="ARBA" id="ARBA00022475"/>
    </source>
</evidence>